<comment type="caution">
    <text evidence="1">The sequence shown here is derived from an EMBL/GenBank/DDBJ whole genome shotgun (WGS) entry which is preliminary data.</text>
</comment>
<name>A0A7I9ZRB0_9MYCO</name>
<gene>
    <name evidence="1" type="ORF">MHIP_38620</name>
</gene>
<dbReference type="Proteomes" id="UP000465304">
    <property type="component" value="Unassembled WGS sequence"/>
</dbReference>
<accession>A0A7I9ZRB0</accession>
<reference evidence="1 2" key="1">
    <citation type="journal article" date="2019" name="Emerg. Microbes Infect.">
        <title>Comprehensive subspecies identification of 175 nontuberculous mycobacteria species based on 7547 genomic profiles.</title>
        <authorList>
            <person name="Matsumoto Y."/>
            <person name="Kinjo T."/>
            <person name="Motooka D."/>
            <person name="Nabeya D."/>
            <person name="Jung N."/>
            <person name="Uechi K."/>
            <person name="Horii T."/>
            <person name="Iida T."/>
            <person name="Fujita J."/>
            <person name="Nakamura S."/>
        </authorList>
    </citation>
    <scope>NUCLEOTIDE SEQUENCE [LARGE SCALE GENOMIC DNA]</scope>
    <source>
        <strain evidence="1 2">JCM 30996</strain>
    </source>
</reference>
<proteinExistence type="predicted"/>
<protein>
    <submittedName>
        <fullName evidence="1">Uncharacterized protein</fullName>
    </submittedName>
</protein>
<dbReference type="AlphaFoldDB" id="A0A7I9ZRB0"/>
<evidence type="ECO:0000313" key="2">
    <source>
        <dbReference type="Proteomes" id="UP000465304"/>
    </source>
</evidence>
<evidence type="ECO:0000313" key="1">
    <source>
        <dbReference type="EMBL" id="GFH03379.1"/>
    </source>
</evidence>
<sequence length="242" mass="27872">MGDGELERRLSALERRAAADNEARRRAWRPAASSMEAFALKVLGGWEVLKSDVNWAYFHAVGREGPPARSDKLPATIRQVAEMHNVRWPHEQWSWVCGQAGEVRHKLAHLLYVTEVDNDSSPPHRKMAFMRLGKPGEPRKVNQRPGELSFRDDVWSQQSSQLDAVTEQDLGLALEQIKWLDDSCRYMQRFGQFLNGDDPWPDDKPLPSWERDLLVWWFDDWGHPETAEIRAGQLRAIPLGKQ</sequence>
<dbReference type="RefSeq" id="WP_163890980.1">
    <property type="nucleotide sequence ID" value="NZ_BLLB01000002.1"/>
</dbReference>
<organism evidence="1 2">
    <name type="scientific">Mycolicibacterium hippocampi</name>
    <dbReference type="NCBI Taxonomy" id="659824"/>
    <lineage>
        <taxon>Bacteria</taxon>
        <taxon>Bacillati</taxon>
        <taxon>Actinomycetota</taxon>
        <taxon>Actinomycetes</taxon>
        <taxon>Mycobacteriales</taxon>
        <taxon>Mycobacteriaceae</taxon>
        <taxon>Mycolicibacterium</taxon>
    </lineage>
</organism>
<keyword evidence="2" id="KW-1185">Reference proteome</keyword>
<dbReference type="EMBL" id="BLLB01000002">
    <property type="protein sequence ID" value="GFH03379.1"/>
    <property type="molecule type" value="Genomic_DNA"/>
</dbReference>